<organism evidence="2">
    <name type="scientific">uncultured bacterium</name>
    <name type="common">gcode 4</name>
    <dbReference type="NCBI Taxonomy" id="1234023"/>
    <lineage>
        <taxon>Bacteria</taxon>
        <taxon>environmental samples</taxon>
    </lineage>
</organism>
<dbReference type="AlphaFoldDB" id="K1X5G9"/>
<proteinExistence type="predicted"/>
<name>K1X5G9_9BACT</name>
<gene>
    <name evidence="2" type="ORF">ACD_80C00051G0001</name>
</gene>
<sequence length="217" mass="23518">MSYTDSLSPSWKRCGSLPRSSLSLYCGLSQSQLSKSSSLLPPLLPLDTKTSYSDLCRCIFSRNFSRYSDINVWNISLITIGSIFSSIFCMCSLWKNATRILSSPRIAAYSPLSSPKEGHFSSLPSPIYLVKKYRRTASSCPCDFSTISASAMPNSLKTVSLSVQESSFLPGCGKVASKLPKASWTENSLSGEGRVSTKPSSKDAMSSLPLGSPLSIY</sequence>
<dbReference type="EMBL" id="AMFJ01036058">
    <property type="protein sequence ID" value="EKD25450.1"/>
    <property type="molecule type" value="Genomic_DNA"/>
</dbReference>
<reference evidence="2" key="1">
    <citation type="journal article" date="2012" name="Science">
        <title>Fermentation, hydrogen, and sulfur metabolism in multiple uncultivated bacterial phyla.</title>
        <authorList>
            <person name="Wrighton K.C."/>
            <person name="Thomas B.C."/>
            <person name="Sharon I."/>
            <person name="Miller C.S."/>
            <person name="Castelle C.J."/>
            <person name="VerBerkmoes N.C."/>
            <person name="Wilkins M.J."/>
            <person name="Hettich R.L."/>
            <person name="Lipton M.S."/>
            <person name="Williams K.H."/>
            <person name="Long P.E."/>
            <person name="Banfield J.F."/>
        </authorList>
    </citation>
    <scope>NUCLEOTIDE SEQUENCE [LARGE SCALE GENOMIC DNA]</scope>
</reference>
<comment type="caution">
    <text evidence="2">The sequence shown here is derived from an EMBL/GenBank/DDBJ whole genome shotgun (WGS) entry which is preliminary data.</text>
</comment>
<evidence type="ECO:0000313" key="2">
    <source>
        <dbReference type="EMBL" id="EKD25450.1"/>
    </source>
</evidence>
<feature type="region of interest" description="Disordered" evidence="1">
    <location>
        <begin position="186"/>
        <end position="217"/>
    </location>
</feature>
<accession>K1X5G9</accession>
<feature type="non-terminal residue" evidence="2">
    <location>
        <position position="217"/>
    </location>
</feature>
<protein>
    <submittedName>
        <fullName evidence="2">Uncharacterized protein</fullName>
    </submittedName>
</protein>
<evidence type="ECO:0000256" key="1">
    <source>
        <dbReference type="SAM" id="MobiDB-lite"/>
    </source>
</evidence>